<dbReference type="Proteomes" id="UP000092445">
    <property type="component" value="Unassembled WGS sequence"/>
</dbReference>
<reference evidence="2" key="1">
    <citation type="submission" date="2014-03" db="EMBL/GenBank/DDBJ databases">
        <authorList>
            <person name="Aksoy S."/>
            <person name="Warren W."/>
            <person name="Wilson R.K."/>
        </authorList>
    </citation>
    <scope>NUCLEOTIDE SEQUENCE [LARGE SCALE GENOMIC DNA]</scope>
    <source>
        <strain evidence="2">IAEA</strain>
    </source>
</reference>
<accession>A0A1B0AJI8</accession>
<sequence length="90" mass="10438">MNFVISSMTSQQVNRTSIANLSLTDPAKVYLNRKRLKSCQTLKLRLYDEKQVNALVKKKAKKNIRFYQKTAWLLPIRSKLNANGILLTNR</sequence>
<dbReference type="AlphaFoldDB" id="A0A1B0AJI8"/>
<reference evidence="1" key="2">
    <citation type="submission" date="2020-05" db="UniProtKB">
        <authorList>
            <consortium name="EnsemblMetazoa"/>
        </authorList>
    </citation>
    <scope>IDENTIFICATION</scope>
    <source>
        <strain evidence="1">IAEA</strain>
    </source>
</reference>
<organism evidence="1 2">
    <name type="scientific">Glossina pallidipes</name>
    <name type="common">Tsetse fly</name>
    <dbReference type="NCBI Taxonomy" id="7398"/>
    <lineage>
        <taxon>Eukaryota</taxon>
        <taxon>Metazoa</taxon>
        <taxon>Ecdysozoa</taxon>
        <taxon>Arthropoda</taxon>
        <taxon>Hexapoda</taxon>
        <taxon>Insecta</taxon>
        <taxon>Pterygota</taxon>
        <taxon>Neoptera</taxon>
        <taxon>Endopterygota</taxon>
        <taxon>Diptera</taxon>
        <taxon>Brachycera</taxon>
        <taxon>Muscomorpha</taxon>
        <taxon>Hippoboscoidea</taxon>
        <taxon>Glossinidae</taxon>
        <taxon>Glossina</taxon>
    </lineage>
</organism>
<keyword evidence="2" id="KW-1185">Reference proteome</keyword>
<evidence type="ECO:0000313" key="2">
    <source>
        <dbReference type="Proteomes" id="UP000092445"/>
    </source>
</evidence>
<dbReference type="VEuPathDB" id="VectorBase:GPAI047845"/>
<name>A0A1B0AJI8_GLOPL</name>
<dbReference type="EnsemblMetazoa" id="GPAI047845-RA">
    <property type="protein sequence ID" value="GPAI047845-PA"/>
    <property type="gene ID" value="GPAI047845"/>
</dbReference>
<proteinExistence type="predicted"/>
<protein>
    <submittedName>
        <fullName evidence="1">Uncharacterized protein</fullName>
    </submittedName>
</protein>
<evidence type="ECO:0000313" key="1">
    <source>
        <dbReference type="EnsemblMetazoa" id="GPAI047845-PA"/>
    </source>
</evidence>